<feature type="region of interest" description="Disordered" evidence="3">
    <location>
        <begin position="911"/>
        <end position="961"/>
    </location>
</feature>
<reference evidence="7 8" key="1">
    <citation type="submission" date="2022-01" db="EMBL/GenBank/DDBJ databases">
        <authorList>
            <person name="Xiong W."/>
            <person name="Schranz E."/>
        </authorList>
    </citation>
    <scope>NUCLEOTIDE SEQUENCE [LARGE SCALE GENOMIC DNA]</scope>
</reference>
<dbReference type="SMART" id="SM00498">
    <property type="entry name" value="FH2"/>
    <property type="match status" value="1"/>
</dbReference>
<keyword evidence="5" id="KW-0732">Signal</keyword>
<feature type="transmembrane region" description="Helical" evidence="4">
    <location>
        <begin position="159"/>
        <end position="182"/>
    </location>
</feature>
<evidence type="ECO:0000256" key="4">
    <source>
        <dbReference type="SAM" id="Phobius"/>
    </source>
</evidence>
<protein>
    <recommendedName>
        <fullName evidence="2">Formin-like protein</fullName>
    </recommendedName>
</protein>
<dbReference type="PANTHER" id="PTHR23213">
    <property type="entry name" value="FORMIN-RELATED"/>
    <property type="match status" value="1"/>
</dbReference>
<feature type="domain" description="FH2" evidence="6">
    <location>
        <begin position="483"/>
        <end position="923"/>
    </location>
</feature>
<dbReference type="PROSITE" id="PS51444">
    <property type="entry name" value="FH2"/>
    <property type="match status" value="1"/>
</dbReference>
<feature type="region of interest" description="Disordered" evidence="3">
    <location>
        <begin position="203"/>
        <end position="470"/>
    </location>
</feature>
<feature type="compositionally biased region" description="Polar residues" evidence="3">
    <location>
        <begin position="355"/>
        <end position="367"/>
    </location>
</feature>
<dbReference type="GO" id="GO:0051015">
    <property type="term" value="F:actin filament binding"/>
    <property type="evidence" value="ECO:0007669"/>
    <property type="project" value="InterPro"/>
</dbReference>
<feature type="compositionally biased region" description="Pro residues" evidence="3">
    <location>
        <begin position="378"/>
        <end position="424"/>
    </location>
</feature>
<feature type="compositionally biased region" description="Pro residues" evidence="3">
    <location>
        <begin position="320"/>
        <end position="334"/>
    </location>
</feature>
<feature type="compositionally biased region" description="Basic and acidic residues" evidence="3">
    <location>
        <begin position="914"/>
        <end position="938"/>
    </location>
</feature>
<comment type="caution">
    <text evidence="7">The sequence shown here is derived from an EMBL/GenBank/DDBJ whole genome shotgun (WGS) entry which is preliminary data.</text>
</comment>
<feature type="compositionally biased region" description="Polar residues" evidence="3">
    <location>
        <begin position="939"/>
        <end position="961"/>
    </location>
</feature>
<dbReference type="Gene3D" id="1.20.58.2220">
    <property type="entry name" value="Formin, FH2 domain"/>
    <property type="match status" value="1"/>
</dbReference>
<dbReference type="Proteomes" id="UP001157418">
    <property type="component" value="Unassembled WGS sequence"/>
</dbReference>
<organism evidence="7 8">
    <name type="scientific">Lactuca virosa</name>
    <dbReference type="NCBI Taxonomy" id="75947"/>
    <lineage>
        <taxon>Eukaryota</taxon>
        <taxon>Viridiplantae</taxon>
        <taxon>Streptophyta</taxon>
        <taxon>Embryophyta</taxon>
        <taxon>Tracheophyta</taxon>
        <taxon>Spermatophyta</taxon>
        <taxon>Magnoliopsida</taxon>
        <taxon>eudicotyledons</taxon>
        <taxon>Gunneridae</taxon>
        <taxon>Pentapetalae</taxon>
        <taxon>asterids</taxon>
        <taxon>campanulids</taxon>
        <taxon>Asterales</taxon>
        <taxon>Asteraceae</taxon>
        <taxon>Cichorioideae</taxon>
        <taxon>Cichorieae</taxon>
        <taxon>Lactucinae</taxon>
        <taxon>Lactuca</taxon>
    </lineage>
</organism>
<sequence length="961" mass="105033">MGAKVVILFMTIIILLYPLAEAVESDRHRQQLPPDNQMYLEETMDEDTAELLWVNCGAELMYTMEAFEDLEYCGCDKSITGKERIIKAINVHDPHVKKTILDCLKEKRIVLSKLRKDKLSTTTSLYVEYLVSFLSKPNIIIDHIHGRRKLGETVSQGTVVVAVIVTAIFTMCLAGLLFYCYIRKHGGIQNNDEKPLLSLSMGGFRRKSTDNQSNGQKNDSSMDARVSVDPDAFGIPNANDGSSLDPSLQPPRVKESLRHTLKPRAVRAESSLRPTGKTEFALRPSAGNTGSPVGVGGTKSSPHPESSAQQPLPIGSSLAPPAPAVDTPPPPAHVVPPVQLTEPKPHSAELPPPQTQGVSPPHSQTQGALPIPSQTQGAPPPPYQTQGAPPPPYQTQGASPPPSQTQGAPLPPPPTGGIPPPPPLSVEGSGAPPPPPPTGGSGSGAGAPPPPPKLGWNAGAPPPPPLRGSVARPLSAALRLRRTEQVDASKAKLKPFFWDKVMAKPDQQMVWDKIRSGSFQFNEEMIESLFGYQAAEKNKDQDTKNAATKNKDPPVHFVQIIDPKKAQNLSILLKALNVTTEEVSAVLIEGNELPIEIVQTLLKMAPTSEEELKLRLYDGDLHRLGPAERFLKVLVEIPYAFRRLESLLFMCTLQDEESNIKESLETLEAACVQLKKSRLFLKLLEAVLKTGNRMNVGTFRGSATAFKLDTLLKLSDVKGVDGKTTLLHFVVQEIMRSEGIRAVRSAKEGKSISNIKTEDLLLEPPPEEADEHYCKLGLEVVSCLSSELEDVKRAAIIDADGLTSSVSKLGNALLKARESLNTDMKILEEQLEEEVDEFWLILSTFVENAEKQITWMLEEEKRIMALVKSTADYFHGKSGKDEGLRLFTVVRDFLIILEKVVKEIQAAPIKPLKKKDDMSSGTQKKEDMSSDPERKDDQNQATNGGPTLTRIPNCQIPSPPD</sequence>
<dbReference type="PANTHER" id="PTHR23213:SF359">
    <property type="entry name" value="FORMIN-LIKE PROTEIN"/>
    <property type="match status" value="1"/>
</dbReference>
<keyword evidence="4" id="KW-0812">Transmembrane</keyword>
<dbReference type="SUPFAM" id="SSF101447">
    <property type="entry name" value="Formin homology 2 domain (FH2 domain)"/>
    <property type="match status" value="1"/>
</dbReference>
<feature type="compositionally biased region" description="Polar residues" evidence="3">
    <location>
        <begin position="298"/>
        <end position="310"/>
    </location>
</feature>
<evidence type="ECO:0000259" key="6">
    <source>
        <dbReference type="PROSITE" id="PS51444"/>
    </source>
</evidence>
<accession>A0AAU9MRB1</accession>
<comment type="similarity">
    <text evidence="1">Belongs to the formin-like family. Class-I subfamily.</text>
</comment>
<dbReference type="InterPro" id="IPR042201">
    <property type="entry name" value="FH2_Formin_sf"/>
</dbReference>
<evidence type="ECO:0000313" key="7">
    <source>
        <dbReference type="EMBL" id="CAH1428669.1"/>
    </source>
</evidence>
<feature type="chain" id="PRO_5043358857" description="Formin-like protein" evidence="5">
    <location>
        <begin position="23"/>
        <end position="961"/>
    </location>
</feature>
<evidence type="ECO:0000256" key="1">
    <source>
        <dbReference type="ARBA" id="ARBA00025793"/>
    </source>
</evidence>
<evidence type="ECO:0000256" key="2">
    <source>
        <dbReference type="RuleBase" id="RU361260"/>
    </source>
</evidence>
<keyword evidence="8" id="KW-1185">Reference proteome</keyword>
<evidence type="ECO:0000256" key="3">
    <source>
        <dbReference type="SAM" id="MobiDB-lite"/>
    </source>
</evidence>
<dbReference type="AlphaFoldDB" id="A0AAU9MRB1"/>
<evidence type="ECO:0000256" key="5">
    <source>
        <dbReference type="SAM" id="SignalP"/>
    </source>
</evidence>
<feature type="compositionally biased region" description="Polar residues" evidence="3">
    <location>
        <begin position="210"/>
        <end position="219"/>
    </location>
</feature>
<dbReference type="Pfam" id="PF02181">
    <property type="entry name" value="FH2"/>
    <property type="match status" value="1"/>
</dbReference>
<gene>
    <name evidence="7" type="ORF">LVIROSA_LOCUS15584</name>
</gene>
<proteinExistence type="inferred from homology"/>
<feature type="signal peptide" evidence="5">
    <location>
        <begin position="1"/>
        <end position="22"/>
    </location>
</feature>
<evidence type="ECO:0000313" key="8">
    <source>
        <dbReference type="Proteomes" id="UP001157418"/>
    </source>
</evidence>
<name>A0AAU9MRB1_9ASTR</name>
<keyword evidence="4" id="KW-1133">Transmembrane helix</keyword>
<dbReference type="GO" id="GO:0045010">
    <property type="term" value="P:actin nucleation"/>
    <property type="evidence" value="ECO:0007669"/>
    <property type="project" value="InterPro"/>
</dbReference>
<dbReference type="EMBL" id="CAKMRJ010002223">
    <property type="protein sequence ID" value="CAH1428669.1"/>
    <property type="molecule type" value="Genomic_DNA"/>
</dbReference>
<dbReference type="InterPro" id="IPR027643">
    <property type="entry name" value="Formin-like_plant"/>
</dbReference>
<dbReference type="InterPro" id="IPR015425">
    <property type="entry name" value="FH2_Formin"/>
</dbReference>
<keyword evidence="4" id="KW-0472">Membrane</keyword>